<dbReference type="Proteomes" id="UP000078387">
    <property type="component" value="Unassembled WGS sequence"/>
</dbReference>
<name>A0A5K1V1G1_ENTHI</name>
<feature type="compositionally biased region" description="Basic and acidic residues" evidence="1">
    <location>
        <begin position="179"/>
        <end position="191"/>
    </location>
</feature>
<dbReference type="VEuPathDB" id="AmoebaDB:EHI_091090"/>
<organism evidence="2 3">
    <name type="scientific">Entamoeba histolytica</name>
    <dbReference type="NCBI Taxonomy" id="5759"/>
    <lineage>
        <taxon>Eukaryota</taxon>
        <taxon>Amoebozoa</taxon>
        <taxon>Evosea</taxon>
        <taxon>Archamoebae</taxon>
        <taxon>Mastigamoebida</taxon>
        <taxon>Entamoebidae</taxon>
        <taxon>Entamoeba</taxon>
    </lineage>
</organism>
<dbReference type="Pfam" id="PF00071">
    <property type="entry name" value="Ras"/>
    <property type="match status" value="1"/>
</dbReference>
<evidence type="ECO:0000256" key="1">
    <source>
        <dbReference type="SAM" id="MobiDB-lite"/>
    </source>
</evidence>
<accession>A0A5K1V1G1</accession>
<feature type="region of interest" description="Disordered" evidence="1">
    <location>
        <begin position="172"/>
        <end position="201"/>
    </location>
</feature>
<dbReference type="SUPFAM" id="SSF52540">
    <property type="entry name" value="P-loop containing nucleoside triphosphate hydrolases"/>
    <property type="match status" value="1"/>
</dbReference>
<sequence length="201" mass="22719">MTDVNICLFGLSQSGKTTFSNIVRGGEFQEDFVETQSRTQDRFTFTIDTISFNGSIYDEPGNNFKDLKATVSTYATSGLIHIFIGSETNPTDCKFIEHYIEQPQYKDCVNDDNLICVIMTKKDLVQDFDTTSVKAAADSYKGLFYELDLHDIEMVKKVFGEILSKYAEMKGIKPQSKQESSKKNGKKDTSKKEKKGVCILF</sequence>
<dbReference type="EMBL" id="BDEQ01000001">
    <property type="protein sequence ID" value="GAT97570.1"/>
    <property type="molecule type" value="Genomic_DNA"/>
</dbReference>
<dbReference type="GO" id="GO:0003924">
    <property type="term" value="F:GTPase activity"/>
    <property type="evidence" value="ECO:0007669"/>
    <property type="project" value="InterPro"/>
</dbReference>
<protein>
    <recommendedName>
        <fullName evidence="4">Ras family GTPase</fullName>
    </recommendedName>
</protein>
<dbReference type="VEuPathDB" id="AmoebaDB:EHI5A_067970"/>
<dbReference type="OMA" id="TIHIFVI"/>
<dbReference type="InterPro" id="IPR001806">
    <property type="entry name" value="Small_GTPase"/>
</dbReference>
<comment type="caution">
    <text evidence="2">The sequence shown here is derived from an EMBL/GenBank/DDBJ whole genome shotgun (WGS) entry which is preliminary data.</text>
</comment>
<evidence type="ECO:0000313" key="3">
    <source>
        <dbReference type="Proteomes" id="UP000078387"/>
    </source>
</evidence>
<reference evidence="2 3" key="1">
    <citation type="submission" date="2016-05" db="EMBL/GenBank/DDBJ databases">
        <title>First whole genome sequencing of Entamoeba histolytica HM1:IMSS-clone-6.</title>
        <authorList>
            <person name="Mukherjee Avik.K."/>
            <person name="Izumyama S."/>
            <person name="Nakada-Tsukui K."/>
            <person name="Nozaki T."/>
        </authorList>
    </citation>
    <scope>NUCLEOTIDE SEQUENCE [LARGE SCALE GENOMIC DNA]</scope>
    <source>
        <strain evidence="2 3">HM1:IMSS clone 6</strain>
    </source>
</reference>
<dbReference type="VEuPathDB" id="AmoebaDB:EHI8A_039100"/>
<proteinExistence type="predicted"/>
<gene>
    <name evidence="2" type="ORF">CL6EHI_091090</name>
</gene>
<dbReference type="VEuPathDB" id="AmoebaDB:KM1_078830"/>
<dbReference type="GO" id="GO:0005525">
    <property type="term" value="F:GTP binding"/>
    <property type="evidence" value="ECO:0007669"/>
    <property type="project" value="InterPro"/>
</dbReference>
<dbReference type="AlphaFoldDB" id="A0A5K1V1G1"/>
<evidence type="ECO:0008006" key="4">
    <source>
        <dbReference type="Google" id="ProtNLM"/>
    </source>
</evidence>
<dbReference type="InterPro" id="IPR027417">
    <property type="entry name" value="P-loop_NTPase"/>
</dbReference>
<evidence type="ECO:0000313" key="2">
    <source>
        <dbReference type="EMBL" id="GAT97570.1"/>
    </source>
</evidence>
<dbReference type="Gene3D" id="3.40.50.300">
    <property type="entry name" value="P-loop containing nucleotide triphosphate hydrolases"/>
    <property type="match status" value="1"/>
</dbReference>
<dbReference type="VEuPathDB" id="AmoebaDB:EHI7A_039990"/>